<name>A0A1D8TL58_9CYAN</name>
<reference evidence="2" key="1">
    <citation type="submission" date="2016-10" db="EMBL/GenBank/DDBJ databases">
        <title>Comparative genomics uncovers the prolific and rare metabolic potential of the cyanobacterial genus Moorea.</title>
        <authorList>
            <person name="Leao T."/>
            <person name="Castelao G."/>
            <person name="Korobeynikov A."/>
            <person name="Monroe E.A."/>
            <person name="Podell S."/>
            <person name="Glukhov E."/>
            <person name="Allen E."/>
            <person name="Gerwick W.H."/>
            <person name="Gerwick L."/>
        </authorList>
    </citation>
    <scope>NUCLEOTIDE SEQUENCE [LARGE SCALE GENOMIC DNA]</scope>
    <source>
        <strain evidence="2">PAL-8-15-08-1</strain>
    </source>
</reference>
<dbReference type="Proteomes" id="UP000177870">
    <property type="component" value="Chromosome"/>
</dbReference>
<protein>
    <recommendedName>
        <fullName evidence="3">Restriction endonuclease subunit R</fullName>
    </recommendedName>
</protein>
<accession>A0A1D8TL58</accession>
<sequence>MSYSEFTLDTLKHQFKLSIQERVNLFESVEPVTPSPLLKEILAENLPLGLEIDTEKARSELIVAPILVEIRKQFNRKISLFSGTEFTIDKSQGLNGRCDFIISHSPEQFDVTAPIALLVEAKNDNLKSAIPQCIAEMVAAQLFNEQKNNPIPFIYGGVTTGSLWKFMKLVKNSVSIESEEHFIGNLEALLGILSHIINSTRPQSLAES</sequence>
<dbReference type="AlphaFoldDB" id="A0A1D8TL58"/>
<proteinExistence type="predicted"/>
<dbReference type="EMBL" id="CP017599">
    <property type="protein sequence ID" value="AOW98388.1"/>
    <property type="molecule type" value="Genomic_DNA"/>
</dbReference>
<dbReference type="OrthoDB" id="518124at2"/>
<evidence type="ECO:0008006" key="3">
    <source>
        <dbReference type="Google" id="ProtNLM"/>
    </source>
</evidence>
<gene>
    <name evidence="1" type="ORF">BJP34_02050</name>
</gene>
<dbReference type="RefSeq" id="WP_070390897.1">
    <property type="nucleotide sequence ID" value="NZ_CP017599.1"/>
</dbReference>
<dbReference type="STRING" id="1458985.BJP34_02050"/>
<evidence type="ECO:0000313" key="2">
    <source>
        <dbReference type="Proteomes" id="UP000177870"/>
    </source>
</evidence>
<evidence type="ECO:0000313" key="1">
    <source>
        <dbReference type="EMBL" id="AOW98388.1"/>
    </source>
</evidence>
<organism evidence="1 2">
    <name type="scientific">Moorena producens PAL-8-15-08-1</name>
    <dbReference type="NCBI Taxonomy" id="1458985"/>
    <lineage>
        <taxon>Bacteria</taxon>
        <taxon>Bacillati</taxon>
        <taxon>Cyanobacteriota</taxon>
        <taxon>Cyanophyceae</taxon>
        <taxon>Coleofasciculales</taxon>
        <taxon>Coleofasciculaceae</taxon>
        <taxon>Moorena</taxon>
    </lineage>
</organism>
<dbReference type="KEGG" id="mpro:BJP34_02050"/>